<gene>
    <name evidence="2" type="ORF">GCM10022384_18670</name>
</gene>
<reference evidence="3" key="1">
    <citation type="journal article" date="2019" name="Int. J. Syst. Evol. Microbiol.">
        <title>The Global Catalogue of Microorganisms (GCM) 10K type strain sequencing project: providing services to taxonomists for standard genome sequencing and annotation.</title>
        <authorList>
            <consortium name="The Broad Institute Genomics Platform"/>
            <consortium name="The Broad Institute Genome Sequencing Center for Infectious Disease"/>
            <person name="Wu L."/>
            <person name="Ma J."/>
        </authorList>
    </citation>
    <scope>NUCLEOTIDE SEQUENCE [LARGE SCALE GENOMIC DNA]</scope>
    <source>
        <strain evidence="3">JCM 17027</strain>
    </source>
</reference>
<dbReference type="InterPro" id="IPR036505">
    <property type="entry name" value="Amidase/PGRP_sf"/>
</dbReference>
<name>A0ABP7PL54_9ACTN</name>
<dbReference type="Proteomes" id="UP001500034">
    <property type="component" value="Unassembled WGS sequence"/>
</dbReference>
<dbReference type="RefSeq" id="WP_345590894.1">
    <property type="nucleotide sequence ID" value="NZ_BAABCQ010000025.1"/>
</dbReference>
<accession>A0ABP7PL54</accession>
<dbReference type="Pfam" id="PF01510">
    <property type="entry name" value="Amidase_2"/>
    <property type="match status" value="1"/>
</dbReference>
<feature type="domain" description="N-acetylmuramoyl-L-alanine amidase" evidence="1">
    <location>
        <begin position="24"/>
        <end position="156"/>
    </location>
</feature>
<evidence type="ECO:0000259" key="1">
    <source>
        <dbReference type="Pfam" id="PF01510"/>
    </source>
</evidence>
<dbReference type="InterPro" id="IPR002502">
    <property type="entry name" value="Amidase_domain"/>
</dbReference>
<comment type="caution">
    <text evidence="2">The sequence shown here is derived from an EMBL/GenBank/DDBJ whole genome shotgun (WGS) entry which is preliminary data.</text>
</comment>
<keyword evidence="3" id="KW-1185">Reference proteome</keyword>
<dbReference type="EMBL" id="BAABCQ010000025">
    <property type="protein sequence ID" value="GAA3967483.1"/>
    <property type="molecule type" value="Genomic_DNA"/>
</dbReference>
<proteinExistence type="predicted"/>
<evidence type="ECO:0000313" key="2">
    <source>
        <dbReference type="EMBL" id="GAA3967483.1"/>
    </source>
</evidence>
<dbReference type="SUPFAM" id="SSF55846">
    <property type="entry name" value="N-acetylmuramoyl-L-alanine amidase-like"/>
    <property type="match status" value="1"/>
</dbReference>
<sequence length="319" mass="35133">MAWYPGAVKMELQPESDAQAAIRPTQFIVHSIVAPWTARRTYEYWRDSTNLESHFGIGYAGDIAQYIGTETRADANAGANRRGDGTGAVSIETASNTKASDAWTPEQIEQLVLLGAWLHRHHGIPLRICRSHDDPGFGYHSMFRQWSTSGTACPGNARIRQFREVVFPAIVARATDTVQGDDMPDYINLGAQPYELRPGMWDSIEFTSEWADEPGQHADDGAVWARGPARFTGTISLAIEDLPTGAVLQVRMAEFDGNTYVHGHPIHEVIGTSGRTYAVIPLTKRIGAGRRMRVRLCSQAADPITITSAVLTALIWKES</sequence>
<dbReference type="Gene3D" id="3.40.80.10">
    <property type="entry name" value="Peptidoglycan recognition protein-like"/>
    <property type="match status" value="1"/>
</dbReference>
<organism evidence="2 3">
    <name type="scientific">Streptomyces marokkonensis</name>
    <dbReference type="NCBI Taxonomy" id="324855"/>
    <lineage>
        <taxon>Bacteria</taxon>
        <taxon>Bacillati</taxon>
        <taxon>Actinomycetota</taxon>
        <taxon>Actinomycetes</taxon>
        <taxon>Kitasatosporales</taxon>
        <taxon>Streptomycetaceae</taxon>
        <taxon>Streptomyces</taxon>
    </lineage>
</organism>
<protein>
    <recommendedName>
        <fullName evidence="1">N-acetylmuramoyl-L-alanine amidase domain-containing protein</fullName>
    </recommendedName>
</protein>
<evidence type="ECO:0000313" key="3">
    <source>
        <dbReference type="Proteomes" id="UP001500034"/>
    </source>
</evidence>